<comment type="caution">
    <text evidence="6">The sequence shown here is derived from an EMBL/GenBank/DDBJ whole genome shotgun (WGS) entry which is preliminary data.</text>
</comment>
<keyword evidence="2 4" id="KW-0238">DNA-binding</keyword>
<feature type="domain" description="HTH tetR-type" evidence="5">
    <location>
        <begin position="85"/>
        <end position="145"/>
    </location>
</feature>
<accession>A0A7Y4L0K9</accession>
<gene>
    <name evidence="6" type="ORF">HPO96_13955</name>
</gene>
<protein>
    <submittedName>
        <fullName evidence="6">TetR/AcrR family transcriptional regulator</fullName>
    </submittedName>
</protein>
<dbReference type="Pfam" id="PF00440">
    <property type="entry name" value="TetR_N"/>
    <property type="match status" value="1"/>
</dbReference>
<dbReference type="PANTHER" id="PTHR30055">
    <property type="entry name" value="HTH-TYPE TRANSCRIPTIONAL REGULATOR RUTR"/>
    <property type="match status" value="1"/>
</dbReference>
<dbReference type="SUPFAM" id="SSF46689">
    <property type="entry name" value="Homeodomain-like"/>
    <property type="match status" value="1"/>
</dbReference>
<evidence type="ECO:0000259" key="5">
    <source>
        <dbReference type="PROSITE" id="PS50977"/>
    </source>
</evidence>
<dbReference type="Gene3D" id="1.10.357.10">
    <property type="entry name" value="Tetracycline Repressor, domain 2"/>
    <property type="match status" value="1"/>
</dbReference>
<keyword evidence="3" id="KW-0804">Transcription</keyword>
<dbReference type="InterPro" id="IPR004111">
    <property type="entry name" value="Repressor_TetR_C"/>
</dbReference>
<evidence type="ECO:0000256" key="3">
    <source>
        <dbReference type="ARBA" id="ARBA00023163"/>
    </source>
</evidence>
<dbReference type="EMBL" id="JABJRC010000003">
    <property type="protein sequence ID" value="NOL41352.1"/>
    <property type="molecule type" value="Genomic_DNA"/>
</dbReference>
<sequence>MRISSLARVWTSWASAPRRRCSVTQVHVTKGDGDVQCAQCGASIEVATSGRPRRYCGRSCQGKAYRARRDGVRPVRAQVGPVRRLSSRADVVRAAVALADAEGLDAVTIGLLARRTGVSARSLYRHVSGRDELVTAMVDAVLAAPRPAPPTGGGWRALVEHEARQEWSLYRRHPWALRALATTRPPLGVGVLAAVDRYFAALDALDHQSALAAYLTVSGYVQGMAMLTAAEADATRDTGVTNPQWWSTHLAKLAGAVDSGRYPWLTTLAQSAATQPTNLDTWFDFGLARVLDGLATYTNK</sequence>
<evidence type="ECO:0000256" key="4">
    <source>
        <dbReference type="PROSITE-ProRule" id="PRU00335"/>
    </source>
</evidence>
<proteinExistence type="predicted"/>
<keyword evidence="7" id="KW-1185">Reference proteome</keyword>
<organism evidence="6 7">
    <name type="scientific">Kribbella sandramycini</name>
    <dbReference type="NCBI Taxonomy" id="60450"/>
    <lineage>
        <taxon>Bacteria</taxon>
        <taxon>Bacillati</taxon>
        <taxon>Actinomycetota</taxon>
        <taxon>Actinomycetes</taxon>
        <taxon>Propionibacteriales</taxon>
        <taxon>Kribbellaceae</taxon>
        <taxon>Kribbella</taxon>
    </lineage>
</organism>
<dbReference type="AlphaFoldDB" id="A0A7Y4L0K9"/>
<dbReference type="GO" id="GO:0003700">
    <property type="term" value="F:DNA-binding transcription factor activity"/>
    <property type="evidence" value="ECO:0007669"/>
    <property type="project" value="TreeGrafter"/>
</dbReference>
<dbReference type="PROSITE" id="PS50977">
    <property type="entry name" value="HTH_TETR_2"/>
    <property type="match status" value="1"/>
</dbReference>
<dbReference type="PANTHER" id="PTHR30055:SF151">
    <property type="entry name" value="TRANSCRIPTIONAL REGULATORY PROTEIN"/>
    <property type="match status" value="1"/>
</dbReference>
<dbReference type="Gene3D" id="1.10.10.60">
    <property type="entry name" value="Homeodomain-like"/>
    <property type="match status" value="1"/>
</dbReference>
<name>A0A7Y4L0K9_9ACTN</name>
<dbReference type="InterPro" id="IPR001647">
    <property type="entry name" value="HTH_TetR"/>
</dbReference>
<evidence type="ECO:0000313" key="6">
    <source>
        <dbReference type="EMBL" id="NOL41352.1"/>
    </source>
</evidence>
<evidence type="ECO:0000256" key="1">
    <source>
        <dbReference type="ARBA" id="ARBA00023015"/>
    </source>
</evidence>
<evidence type="ECO:0000313" key="7">
    <source>
        <dbReference type="Proteomes" id="UP000534306"/>
    </source>
</evidence>
<feature type="DNA-binding region" description="H-T-H motif" evidence="4">
    <location>
        <begin position="108"/>
        <end position="127"/>
    </location>
</feature>
<dbReference type="Proteomes" id="UP000534306">
    <property type="component" value="Unassembled WGS sequence"/>
</dbReference>
<dbReference type="InterPro" id="IPR050109">
    <property type="entry name" value="HTH-type_TetR-like_transc_reg"/>
</dbReference>
<reference evidence="6 7" key="1">
    <citation type="submission" date="2020-05" db="EMBL/GenBank/DDBJ databases">
        <title>Genome sequence of Kribbella sandramycini ATCC 39419.</title>
        <authorList>
            <person name="Maclea K.S."/>
            <person name="Fair J.L."/>
        </authorList>
    </citation>
    <scope>NUCLEOTIDE SEQUENCE [LARGE SCALE GENOMIC DNA]</scope>
    <source>
        <strain evidence="6 7">ATCC 39419</strain>
    </source>
</reference>
<dbReference type="InterPro" id="IPR036271">
    <property type="entry name" value="Tet_transcr_reg_TetR-rel_C_sf"/>
</dbReference>
<dbReference type="Pfam" id="PF02909">
    <property type="entry name" value="TetR_C_1"/>
    <property type="match status" value="1"/>
</dbReference>
<dbReference type="SUPFAM" id="SSF48498">
    <property type="entry name" value="Tetracyclin repressor-like, C-terminal domain"/>
    <property type="match status" value="1"/>
</dbReference>
<dbReference type="GO" id="GO:0045892">
    <property type="term" value="P:negative regulation of DNA-templated transcription"/>
    <property type="evidence" value="ECO:0007669"/>
    <property type="project" value="InterPro"/>
</dbReference>
<dbReference type="InterPro" id="IPR009057">
    <property type="entry name" value="Homeodomain-like_sf"/>
</dbReference>
<dbReference type="GO" id="GO:0000976">
    <property type="term" value="F:transcription cis-regulatory region binding"/>
    <property type="evidence" value="ECO:0007669"/>
    <property type="project" value="TreeGrafter"/>
</dbReference>
<evidence type="ECO:0000256" key="2">
    <source>
        <dbReference type="ARBA" id="ARBA00023125"/>
    </source>
</evidence>
<keyword evidence="1" id="KW-0805">Transcription regulation</keyword>